<protein>
    <submittedName>
        <fullName evidence="2">Uncharacterized protein</fullName>
    </submittedName>
</protein>
<name>A0A4R7V802_9PSED</name>
<evidence type="ECO:0000256" key="1">
    <source>
        <dbReference type="SAM" id="Phobius"/>
    </source>
</evidence>
<dbReference type="Proteomes" id="UP000295804">
    <property type="component" value="Unassembled WGS sequence"/>
</dbReference>
<evidence type="ECO:0000313" key="3">
    <source>
        <dbReference type="Proteomes" id="UP000295804"/>
    </source>
</evidence>
<accession>A0A4R7V802</accession>
<proteinExistence type="predicted"/>
<dbReference type="AlphaFoldDB" id="A0A4R7V802"/>
<evidence type="ECO:0000313" key="2">
    <source>
        <dbReference type="EMBL" id="TDV45147.1"/>
    </source>
</evidence>
<organism evidence="2 3">
    <name type="scientific">Pseudomonas helmanticensis</name>
    <dbReference type="NCBI Taxonomy" id="1471381"/>
    <lineage>
        <taxon>Bacteria</taxon>
        <taxon>Pseudomonadati</taxon>
        <taxon>Pseudomonadota</taxon>
        <taxon>Gammaproteobacteria</taxon>
        <taxon>Pseudomonadales</taxon>
        <taxon>Pseudomonadaceae</taxon>
        <taxon>Pseudomonas</taxon>
    </lineage>
</organism>
<gene>
    <name evidence="2" type="ORF">EDF87_10933</name>
</gene>
<keyword evidence="1" id="KW-0472">Membrane</keyword>
<sequence length="78" mass="8681">MCSVYGVVKVSQKYFAIKLMALFLLNVVAGKLFVKFSEFSEESYFYFFQELSCLPPCNGTNAQGDTLGSERGALDQGF</sequence>
<comment type="caution">
    <text evidence="2">The sequence shown here is derived from an EMBL/GenBank/DDBJ whole genome shotgun (WGS) entry which is preliminary data.</text>
</comment>
<feature type="transmembrane region" description="Helical" evidence="1">
    <location>
        <begin position="15"/>
        <end position="34"/>
    </location>
</feature>
<keyword evidence="1" id="KW-1133">Transmembrane helix</keyword>
<keyword evidence="1" id="KW-0812">Transmembrane</keyword>
<dbReference type="EMBL" id="SOCQ01000009">
    <property type="protein sequence ID" value="TDV45147.1"/>
    <property type="molecule type" value="Genomic_DNA"/>
</dbReference>
<reference evidence="2 3" key="1">
    <citation type="submission" date="2019-03" db="EMBL/GenBank/DDBJ databases">
        <title>Genomic analyses of the natural microbiome of Caenorhabditis elegans.</title>
        <authorList>
            <person name="Samuel B."/>
        </authorList>
    </citation>
    <scope>NUCLEOTIDE SEQUENCE [LARGE SCALE GENOMIC DNA]</scope>
    <source>
        <strain evidence="2 3">BIGb0525</strain>
    </source>
</reference>